<dbReference type="Pfam" id="PF17776">
    <property type="entry name" value="NLRC4_HD2"/>
    <property type="match status" value="1"/>
</dbReference>
<evidence type="ECO:0000256" key="4">
    <source>
        <dbReference type="ARBA" id="ARBA00022737"/>
    </source>
</evidence>
<dbReference type="InterPro" id="IPR001611">
    <property type="entry name" value="Leu-rich_rpt"/>
</dbReference>
<dbReference type="SMART" id="SM00589">
    <property type="entry name" value="PRY"/>
    <property type="match status" value="1"/>
</dbReference>
<dbReference type="GO" id="GO:0005524">
    <property type="term" value="F:ATP binding"/>
    <property type="evidence" value="ECO:0007669"/>
    <property type="project" value="UniProtKB-KW"/>
</dbReference>
<dbReference type="InterPro" id="IPR003877">
    <property type="entry name" value="SPRY_dom"/>
</dbReference>
<evidence type="ECO:0008006" key="12">
    <source>
        <dbReference type="Google" id="ProtNLM"/>
    </source>
</evidence>
<dbReference type="Gene3D" id="2.60.120.920">
    <property type="match status" value="1"/>
</dbReference>
<protein>
    <recommendedName>
        <fullName evidence="12">Protein NLRC3</fullName>
    </recommendedName>
</protein>
<evidence type="ECO:0000313" key="10">
    <source>
        <dbReference type="Ensembl" id="ENSDLAP00005016389.2"/>
    </source>
</evidence>
<dbReference type="InterPro" id="IPR007111">
    <property type="entry name" value="NACHT_NTPase"/>
</dbReference>
<comment type="subcellular location">
    <subcellularLocation>
        <location evidence="1">Cytoplasm</location>
    </subcellularLocation>
</comment>
<dbReference type="InterPro" id="IPR003879">
    <property type="entry name" value="Butyrophylin_SPRY"/>
</dbReference>
<dbReference type="Pfam" id="PF00622">
    <property type="entry name" value="SPRY"/>
    <property type="match status" value="1"/>
</dbReference>
<feature type="domain" description="B30.2/SPRY" evidence="8">
    <location>
        <begin position="879"/>
        <end position="1071"/>
    </location>
</feature>
<dbReference type="PANTHER" id="PTHR24106">
    <property type="entry name" value="NACHT, LRR AND CARD DOMAINS-CONTAINING"/>
    <property type="match status" value="1"/>
</dbReference>
<proteinExistence type="predicted"/>
<dbReference type="SMART" id="SM00368">
    <property type="entry name" value="LRR_RI"/>
    <property type="match status" value="3"/>
</dbReference>
<dbReference type="InterPro" id="IPR001870">
    <property type="entry name" value="B30.2/SPRY"/>
</dbReference>
<dbReference type="CDD" id="cd16040">
    <property type="entry name" value="SPRY_PRY_SNTX"/>
    <property type="match status" value="1"/>
</dbReference>
<dbReference type="SMART" id="SM01288">
    <property type="entry name" value="FISNA"/>
    <property type="match status" value="1"/>
</dbReference>
<dbReference type="Pfam" id="PF05729">
    <property type="entry name" value="NACHT"/>
    <property type="match status" value="1"/>
</dbReference>
<dbReference type="InterPro" id="IPR027417">
    <property type="entry name" value="P-loop_NTPase"/>
</dbReference>
<dbReference type="Gene3D" id="3.40.50.300">
    <property type="entry name" value="P-loop containing nucleotide triphosphate hydrolases"/>
    <property type="match status" value="1"/>
</dbReference>
<dbReference type="InterPro" id="IPR041267">
    <property type="entry name" value="NLRP_HD2"/>
</dbReference>
<dbReference type="InterPro" id="IPR032675">
    <property type="entry name" value="LRR_dom_sf"/>
</dbReference>
<dbReference type="InterPro" id="IPR051261">
    <property type="entry name" value="NLR"/>
</dbReference>
<dbReference type="Proteomes" id="UP000694389">
    <property type="component" value="Unassembled WGS sequence"/>
</dbReference>
<dbReference type="AlphaFoldDB" id="A0A8C4GLJ6"/>
<dbReference type="GO" id="GO:0005737">
    <property type="term" value="C:cytoplasm"/>
    <property type="evidence" value="ECO:0007669"/>
    <property type="project" value="UniProtKB-SubCell"/>
</dbReference>
<dbReference type="FunFam" id="3.40.50.300:FF:000210">
    <property type="entry name" value="Si:dkey-16p6.1"/>
    <property type="match status" value="1"/>
</dbReference>
<feature type="compositionally biased region" description="Polar residues" evidence="7">
    <location>
        <begin position="51"/>
        <end position="86"/>
    </location>
</feature>
<accession>A0A8C4GLJ6</accession>
<evidence type="ECO:0000256" key="2">
    <source>
        <dbReference type="ARBA" id="ARBA00022490"/>
    </source>
</evidence>
<dbReference type="Pfam" id="PF14484">
    <property type="entry name" value="FISNA"/>
    <property type="match status" value="1"/>
</dbReference>
<dbReference type="InterPro" id="IPR013320">
    <property type="entry name" value="ConA-like_dom_sf"/>
</dbReference>
<dbReference type="InterPro" id="IPR043136">
    <property type="entry name" value="B30.2/SPRY_sf"/>
</dbReference>
<sequence length="1071" mass="123028">MSLHPTKTKQDMSRGFTLLTTPPSERIHFILWMKQKMAERKKRRRLPDSLSVKSFEQPISSCSEPPVSSQMSAATSKDPSGISVKSDSSLFHPLNFDLEKTESSQMSAAMSKDPSGISVKNDSSLFHPLNFDIEKTERLQSEEQLNSSVYVEDPVHFITNQRDTKEEMRHALIFKEKKNLKQAMQKQFTWMYEGQGEQKNFLNSIYTELYITTGESGGPHEEHAFRHIKHKLERQSFIHLVNLSDIFKSLPGQKKPHRTVLTKGVAGIGKSFAVQKFILDWAEERENQDIDFIFCLAFREVNLIKDNKSLRELLTEFHPVLQSLKHSDDFVKTRVMVILDGLDESRLQLDFRNKPVTSVNEVTSVGNLLANLIQGDLLPNAHLWITSRPAAANQIPAEFVDMVTEIRGFSDPQKEEYFRRRFSHDPRLADRIISHIHSSQSLDIMCQIPIFCWISALLFQEVFGGDEKAETPRTLTEMMAHFLFVQTKRRIRKYEMKTEENRERLLTMHREFLLKLGKLAFVQLQKNNLIFYDEDLEECGINIKEAMIYSGFCNAVLREEEVFSQKKVFFFVHLTIQEFFAALFVYDCFTNKNTNELGKFLDLKDKEHSLVALLKMTVDKVLEKENGHLDFFLGFLLGLMADSNRRVLKGLLTSPDPSQDTDKKILTHLKAIQRKALSPDSCIILFQTMVEMRDNKVKDEILEYLKLSDRLKTELTPLHCSALAYMLQVSKNDLDVLELKSYNTSDEGRRRLIPAVRSSRKAILGDCKVTAEWIEHLAFALKYSYSALRDLDLSNNDLKDYGVELLCGGLSSLCCRLETLRLSGCLVTEEGCNFLAAALKSNPSHLIELDLSYNNPGDSGEKLLSELRNDSQFKLSIVSFEHAGSHRMKPGFKKYACELTLDPNTAHKNLVLLEGNREVICEEDEQLDRSQQERFEHCQQVLCEQGLDERCYWEVEVFGPVSVGVTYRGVDKEGTMNDFKMGHNDSSWCLVSSNYGYYVLHNNEKVDVPSLGWRSNWVGVYLDWPAGILSFYRVSSDSRTRLHTFKTTFNEPLYPAVELHTRSFASFCQLP</sequence>
<reference evidence="10" key="1">
    <citation type="submission" date="2025-08" db="UniProtKB">
        <authorList>
            <consortium name="Ensembl"/>
        </authorList>
    </citation>
    <scope>IDENTIFICATION</scope>
</reference>
<dbReference type="SUPFAM" id="SSF49899">
    <property type="entry name" value="Concanavalin A-like lectins/glucanases"/>
    <property type="match status" value="1"/>
</dbReference>
<reference evidence="10" key="2">
    <citation type="submission" date="2025-09" db="UniProtKB">
        <authorList>
            <consortium name="Ensembl"/>
        </authorList>
    </citation>
    <scope>IDENTIFICATION</scope>
</reference>
<feature type="region of interest" description="Disordered" evidence="7">
    <location>
        <begin position="42"/>
        <end position="86"/>
    </location>
</feature>
<dbReference type="Pfam" id="PF13765">
    <property type="entry name" value="PRY"/>
    <property type="match status" value="1"/>
</dbReference>
<keyword evidence="11" id="KW-1185">Reference proteome</keyword>
<evidence type="ECO:0000256" key="5">
    <source>
        <dbReference type="ARBA" id="ARBA00022741"/>
    </source>
</evidence>
<keyword evidence="4" id="KW-0677">Repeat</keyword>
<dbReference type="InterPro" id="IPR029495">
    <property type="entry name" value="NACHT-assoc"/>
</dbReference>
<keyword evidence="5" id="KW-0547">Nucleotide-binding</keyword>
<name>A0A8C4GLJ6_DICLA</name>
<evidence type="ECO:0000256" key="6">
    <source>
        <dbReference type="ARBA" id="ARBA00022840"/>
    </source>
</evidence>
<dbReference type="PROSITE" id="PS50188">
    <property type="entry name" value="B302_SPRY"/>
    <property type="match status" value="1"/>
</dbReference>
<dbReference type="SMART" id="SM00449">
    <property type="entry name" value="SPRY"/>
    <property type="match status" value="1"/>
</dbReference>
<dbReference type="InterPro" id="IPR041075">
    <property type="entry name" value="NOD1/2_WH"/>
</dbReference>
<evidence type="ECO:0000259" key="8">
    <source>
        <dbReference type="PROSITE" id="PS50188"/>
    </source>
</evidence>
<dbReference type="PRINTS" id="PR01407">
    <property type="entry name" value="BUTYPHLNCDUF"/>
</dbReference>
<evidence type="ECO:0000259" key="9">
    <source>
        <dbReference type="PROSITE" id="PS50837"/>
    </source>
</evidence>
<dbReference type="InterPro" id="IPR006574">
    <property type="entry name" value="PRY"/>
</dbReference>
<evidence type="ECO:0000256" key="1">
    <source>
        <dbReference type="ARBA" id="ARBA00004496"/>
    </source>
</evidence>
<feature type="domain" description="NACHT" evidence="9">
    <location>
        <begin position="258"/>
        <end position="391"/>
    </location>
</feature>
<keyword evidence="2" id="KW-0963">Cytoplasm</keyword>
<dbReference type="SUPFAM" id="SSF52047">
    <property type="entry name" value="RNI-like"/>
    <property type="match status" value="1"/>
</dbReference>
<evidence type="ECO:0000256" key="7">
    <source>
        <dbReference type="SAM" id="MobiDB-lite"/>
    </source>
</evidence>
<dbReference type="Gene3D" id="3.80.10.10">
    <property type="entry name" value="Ribonuclease Inhibitor"/>
    <property type="match status" value="1"/>
</dbReference>
<dbReference type="Pfam" id="PF17779">
    <property type="entry name" value="WHD_NOD2"/>
    <property type="match status" value="1"/>
</dbReference>
<dbReference type="Pfam" id="PF13516">
    <property type="entry name" value="LRR_6"/>
    <property type="match status" value="1"/>
</dbReference>
<evidence type="ECO:0000313" key="11">
    <source>
        <dbReference type="Proteomes" id="UP000694389"/>
    </source>
</evidence>
<keyword evidence="3" id="KW-0433">Leucine-rich repeat</keyword>
<organism evidence="10 11">
    <name type="scientific">Dicentrarchus labrax</name>
    <name type="common">European seabass</name>
    <name type="synonym">Morone labrax</name>
    <dbReference type="NCBI Taxonomy" id="13489"/>
    <lineage>
        <taxon>Eukaryota</taxon>
        <taxon>Metazoa</taxon>
        <taxon>Chordata</taxon>
        <taxon>Craniata</taxon>
        <taxon>Vertebrata</taxon>
        <taxon>Euteleostomi</taxon>
        <taxon>Actinopterygii</taxon>
        <taxon>Neopterygii</taxon>
        <taxon>Teleostei</taxon>
        <taxon>Neoteleostei</taxon>
        <taxon>Acanthomorphata</taxon>
        <taxon>Eupercaria</taxon>
        <taxon>Moronidae</taxon>
        <taxon>Dicentrarchus</taxon>
    </lineage>
</organism>
<dbReference type="PROSITE" id="PS50837">
    <property type="entry name" value="NACHT"/>
    <property type="match status" value="1"/>
</dbReference>
<evidence type="ECO:0000256" key="3">
    <source>
        <dbReference type="ARBA" id="ARBA00022614"/>
    </source>
</evidence>
<dbReference type="Ensembl" id="ENSDLAT00005017742.2">
    <property type="protein sequence ID" value="ENSDLAP00005016389.2"/>
    <property type="gene ID" value="ENSDLAG00005007947.2"/>
</dbReference>
<keyword evidence="6" id="KW-0067">ATP-binding</keyword>
<dbReference type="GeneTree" id="ENSGT01150000286911"/>